<gene>
    <name evidence="2" type="ORF">ACFFIA_27935</name>
</gene>
<dbReference type="SUPFAM" id="SSF56112">
    <property type="entry name" value="Protein kinase-like (PK-like)"/>
    <property type="match status" value="1"/>
</dbReference>
<feature type="domain" description="Aminoglycoside phosphotransferase" evidence="1">
    <location>
        <begin position="5"/>
        <end position="128"/>
    </location>
</feature>
<dbReference type="InterPro" id="IPR011009">
    <property type="entry name" value="Kinase-like_dom_sf"/>
</dbReference>
<name>A0ABV6MA23_9ACTN</name>
<dbReference type="Proteomes" id="UP001589867">
    <property type="component" value="Unassembled WGS sequence"/>
</dbReference>
<sequence length="190" mass="20314">MADELERVLSAVTDLVATLTPTPADLPALAPPRLGGWSGLAGGAAADRLRSVAPWAAENIDRLLALEAQALLVTPGSTLLHGDLYPFNMMLTADRVYFVDWPHAWVGASHIDLVTLLSSTGLSGFDPQLLVERHPLTRDLDPLQIDVTLALHAGFLLRVACTVGPETDSTMVDMMVALATGSLRLLESRQ</sequence>
<organism evidence="2 3">
    <name type="scientific">Phytohabitans kaempferiae</name>
    <dbReference type="NCBI Taxonomy" id="1620943"/>
    <lineage>
        <taxon>Bacteria</taxon>
        <taxon>Bacillati</taxon>
        <taxon>Actinomycetota</taxon>
        <taxon>Actinomycetes</taxon>
        <taxon>Micromonosporales</taxon>
        <taxon>Micromonosporaceae</taxon>
    </lineage>
</organism>
<comment type="caution">
    <text evidence="2">The sequence shown here is derived from an EMBL/GenBank/DDBJ whole genome shotgun (WGS) entry which is preliminary data.</text>
</comment>
<evidence type="ECO:0000313" key="2">
    <source>
        <dbReference type="EMBL" id="MFC0531481.1"/>
    </source>
</evidence>
<evidence type="ECO:0000313" key="3">
    <source>
        <dbReference type="Proteomes" id="UP001589867"/>
    </source>
</evidence>
<dbReference type="Pfam" id="PF01636">
    <property type="entry name" value="APH"/>
    <property type="match status" value="1"/>
</dbReference>
<dbReference type="InterPro" id="IPR002575">
    <property type="entry name" value="Aminoglycoside_PTrfase"/>
</dbReference>
<dbReference type="EMBL" id="JBHLUH010000060">
    <property type="protein sequence ID" value="MFC0531481.1"/>
    <property type="molecule type" value="Genomic_DNA"/>
</dbReference>
<reference evidence="2 3" key="1">
    <citation type="submission" date="2024-09" db="EMBL/GenBank/DDBJ databases">
        <authorList>
            <person name="Sun Q."/>
            <person name="Mori K."/>
        </authorList>
    </citation>
    <scope>NUCLEOTIDE SEQUENCE [LARGE SCALE GENOMIC DNA]</scope>
    <source>
        <strain evidence="2 3">TBRC 3947</strain>
    </source>
</reference>
<evidence type="ECO:0000259" key="1">
    <source>
        <dbReference type="Pfam" id="PF01636"/>
    </source>
</evidence>
<dbReference type="Gene3D" id="3.90.1200.10">
    <property type="match status" value="1"/>
</dbReference>
<accession>A0ABV6MA23</accession>
<dbReference type="RefSeq" id="WP_377256512.1">
    <property type="nucleotide sequence ID" value="NZ_JBHLUH010000060.1"/>
</dbReference>
<proteinExistence type="predicted"/>
<keyword evidence="3" id="KW-1185">Reference proteome</keyword>
<protein>
    <submittedName>
        <fullName evidence="2">Phosphotransferase</fullName>
    </submittedName>
</protein>